<organism evidence="2 3">
    <name type="scientific">Lactococcus garvieae</name>
    <dbReference type="NCBI Taxonomy" id="1363"/>
    <lineage>
        <taxon>Bacteria</taxon>
        <taxon>Bacillati</taxon>
        <taxon>Bacillota</taxon>
        <taxon>Bacilli</taxon>
        <taxon>Lactobacillales</taxon>
        <taxon>Streptococcaceae</taxon>
        <taxon>Lactococcus</taxon>
    </lineage>
</organism>
<accession>A0AA43T7I3</accession>
<reference evidence="2" key="1">
    <citation type="submission" date="2023-04" db="EMBL/GenBank/DDBJ databases">
        <title>Genomic analysis of Lactococcus garvieae isolates.</title>
        <authorList>
            <person name="Zhanghang C."/>
        </authorList>
    </citation>
    <scope>NUCLEOTIDE SEQUENCE</scope>
    <source>
        <strain evidence="2">ZB-1</strain>
    </source>
</reference>
<dbReference type="Proteomes" id="UP001157396">
    <property type="component" value="Unassembled WGS sequence"/>
</dbReference>
<feature type="transmembrane region" description="Helical" evidence="1">
    <location>
        <begin position="12"/>
        <end position="36"/>
    </location>
</feature>
<proteinExistence type="predicted"/>
<evidence type="ECO:0000256" key="1">
    <source>
        <dbReference type="SAM" id="Phobius"/>
    </source>
</evidence>
<comment type="caution">
    <text evidence="2">The sequence shown here is derived from an EMBL/GenBank/DDBJ whole genome shotgun (WGS) entry which is preliminary data.</text>
</comment>
<sequence length="243" mass="28337">MKDKYNNQKGSWKVFLLLSSMSLGILLIILGIVWFFNYRTMDKFVPLTYDGNQYYSTAYIGVNLSYDGPKTTIFGGANYIGSYKETEFDIDRENKLWTIKGIPQKRLLIEMTPDAQGASMRTWVSIKLKNAEEAFDFLNPKYLSYIDYDREKMISKQMEYEKQKEVIRIMRQIIDKNPDFTRMSTIQGESVHEIYFNNDKSQSIVLQASLLRIDNGKVYMSVAGDMGRICYWEASDELLKLLI</sequence>
<keyword evidence="1" id="KW-1133">Transmembrane helix</keyword>
<keyword evidence="1" id="KW-0812">Transmembrane</keyword>
<evidence type="ECO:0000313" key="2">
    <source>
        <dbReference type="EMBL" id="MDH7959393.1"/>
    </source>
</evidence>
<protein>
    <submittedName>
        <fullName evidence="2">Uncharacterized protein</fullName>
    </submittedName>
</protein>
<keyword evidence="1" id="KW-0472">Membrane</keyword>
<dbReference type="RefSeq" id="WP_265149470.1">
    <property type="nucleotide sequence ID" value="NZ_AP026069.1"/>
</dbReference>
<name>A0AA43T7I3_9LACT</name>
<dbReference type="AlphaFoldDB" id="A0AA43T7I3"/>
<evidence type="ECO:0000313" key="3">
    <source>
        <dbReference type="Proteomes" id="UP001157396"/>
    </source>
</evidence>
<gene>
    <name evidence="2" type="ORF">QHR29_02785</name>
</gene>
<dbReference type="EMBL" id="JARYTV010000002">
    <property type="protein sequence ID" value="MDH7959393.1"/>
    <property type="molecule type" value="Genomic_DNA"/>
</dbReference>